<sequence>MPCPDILNLKPFIASTKLHFDIDFGLADWPNRRQRAKQSQNPRLAK</sequence>
<keyword evidence="2" id="KW-1185">Reference proteome</keyword>
<reference evidence="1 2" key="1">
    <citation type="submission" date="2008-08" db="EMBL/GenBank/DDBJ databases">
        <authorList>
            <person name="Madupu R."/>
            <person name="Durkin A.S."/>
            <person name="Torralba M."/>
            <person name="Methe B."/>
            <person name="Sutton G.G."/>
            <person name="Strausberg R.L."/>
            <person name="Nelson K.E."/>
        </authorList>
    </citation>
    <scope>NUCLEOTIDE SEQUENCE [LARGE SCALE GENOMIC DNA]</scope>
    <source>
        <strain evidence="1 2">RM3267</strain>
    </source>
</reference>
<comment type="caution">
    <text evidence="1">The sequence shown here is derived from an EMBL/GenBank/DDBJ whole genome shotgun (WGS) entry which is preliminary data.</text>
</comment>
<evidence type="ECO:0000313" key="2">
    <source>
        <dbReference type="Proteomes" id="UP000003082"/>
    </source>
</evidence>
<dbReference type="AlphaFoldDB" id="B9D304"/>
<gene>
    <name evidence="1" type="ORF">CAMRE0001_0527</name>
</gene>
<dbReference type="EMBL" id="ACFU01000016">
    <property type="protein sequence ID" value="EEF13659.1"/>
    <property type="molecule type" value="Genomic_DNA"/>
</dbReference>
<dbReference type="Proteomes" id="UP000003082">
    <property type="component" value="Unassembled WGS sequence"/>
</dbReference>
<protein>
    <submittedName>
        <fullName evidence="1">Uncharacterized protein</fullName>
    </submittedName>
</protein>
<name>B9D304_CAMRE</name>
<evidence type="ECO:0000313" key="1">
    <source>
        <dbReference type="EMBL" id="EEF13659.1"/>
    </source>
</evidence>
<organism evidence="1 2">
    <name type="scientific">Campylobacter rectus RM3267</name>
    <dbReference type="NCBI Taxonomy" id="553218"/>
    <lineage>
        <taxon>Bacteria</taxon>
        <taxon>Pseudomonadati</taxon>
        <taxon>Campylobacterota</taxon>
        <taxon>Epsilonproteobacteria</taxon>
        <taxon>Campylobacterales</taxon>
        <taxon>Campylobacteraceae</taxon>
        <taxon>Campylobacter</taxon>
    </lineage>
</organism>
<accession>B9D304</accession>
<proteinExistence type="predicted"/>